<dbReference type="AlphaFoldDB" id="A0A9X1K2X3"/>
<dbReference type="GO" id="GO:0008168">
    <property type="term" value="F:methyltransferase activity"/>
    <property type="evidence" value="ECO:0007669"/>
    <property type="project" value="UniProtKB-KW"/>
</dbReference>
<gene>
    <name evidence="2" type="ORF">KX928_09530</name>
</gene>
<dbReference type="Proteomes" id="UP001138661">
    <property type="component" value="Unassembled WGS sequence"/>
</dbReference>
<keyword evidence="2" id="KW-0489">Methyltransferase</keyword>
<keyword evidence="3" id="KW-1185">Reference proteome</keyword>
<protein>
    <submittedName>
        <fullName evidence="2">Methyltransferase domain-containing protein</fullName>
    </submittedName>
</protein>
<evidence type="ECO:0000313" key="2">
    <source>
        <dbReference type="EMBL" id="MBW4708027.1"/>
    </source>
</evidence>
<dbReference type="Pfam" id="PF13649">
    <property type="entry name" value="Methyltransf_25"/>
    <property type="match status" value="1"/>
</dbReference>
<organism evidence="2 3">
    <name type="scientific">Roseobacter insulae</name>
    <dbReference type="NCBI Taxonomy" id="2859783"/>
    <lineage>
        <taxon>Bacteria</taxon>
        <taxon>Pseudomonadati</taxon>
        <taxon>Pseudomonadota</taxon>
        <taxon>Alphaproteobacteria</taxon>
        <taxon>Rhodobacterales</taxon>
        <taxon>Roseobacteraceae</taxon>
        <taxon>Roseobacter</taxon>
    </lineage>
</organism>
<name>A0A9X1K2X3_9RHOB</name>
<reference evidence="2" key="1">
    <citation type="submission" date="2021-07" db="EMBL/GenBank/DDBJ databases">
        <title>Roseobacter insulae sp. nov., isolated from a tidal flat.</title>
        <authorList>
            <person name="Park S."/>
            <person name="Yoon J.-H."/>
        </authorList>
    </citation>
    <scope>NUCLEOTIDE SEQUENCE</scope>
    <source>
        <strain evidence="2">YSTF-M11</strain>
    </source>
</reference>
<feature type="domain" description="Methyltransferase" evidence="1">
    <location>
        <begin position="42"/>
        <end position="131"/>
    </location>
</feature>
<accession>A0A9X1K2X3</accession>
<dbReference type="InterPro" id="IPR041698">
    <property type="entry name" value="Methyltransf_25"/>
</dbReference>
<proteinExistence type="predicted"/>
<evidence type="ECO:0000313" key="3">
    <source>
        <dbReference type="Proteomes" id="UP001138661"/>
    </source>
</evidence>
<dbReference type="RefSeq" id="WP_219501417.1">
    <property type="nucleotide sequence ID" value="NZ_JAHXDN010000002.1"/>
</dbReference>
<dbReference type="EMBL" id="JAHXDN010000002">
    <property type="protein sequence ID" value="MBW4708027.1"/>
    <property type="molecule type" value="Genomic_DNA"/>
</dbReference>
<comment type="caution">
    <text evidence="2">The sequence shown here is derived from an EMBL/GenBank/DDBJ whole genome shotgun (WGS) entry which is preliminary data.</text>
</comment>
<dbReference type="CDD" id="cd02440">
    <property type="entry name" value="AdoMet_MTases"/>
    <property type="match status" value="1"/>
</dbReference>
<keyword evidence="2" id="KW-0808">Transferase</keyword>
<sequence length="242" mass="26142">MSDAYWDAFFVLHRDLPREGPGEPADVEWACRVARLQQDARICDAACGPGADIPALLQAAPDGHIDAMDKTAQFVDQARAAHGANPRVSLSVSDMAGITGPYDMIWCAGALYFLGVSEGLRRWRAALAPGGAVVFSEPCWFTEDRPAAAAQLWAEYPAMTDADGIARQVEAAGYSTVATRRLSQTAWENYYAPLDTRIAALRPDAQGALARVLDEAEAEAASWRAHRDAFGYLLSVVTPDDI</sequence>
<dbReference type="GO" id="GO:0032259">
    <property type="term" value="P:methylation"/>
    <property type="evidence" value="ECO:0007669"/>
    <property type="project" value="UniProtKB-KW"/>
</dbReference>
<evidence type="ECO:0000259" key="1">
    <source>
        <dbReference type="Pfam" id="PF13649"/>
    </source>
</evidence>